<evidence type="ECO:0000313" key="3">
    <source>
        <dbReference type="Proteomes" id="UP000437131"/>
    </source>
</evidence>
<comment type="caution">
    <text evidence="2">The sequence shown here is derived from an EMBL/GenBank/DDBJ whole genome shotgun (WGS) entry which is preliminary data.</text>
</comment>
<dbReference type="RefSeq" id="WP_099435442.1">
    <property type="nucleotide sequence ID" value="NZ_WMIA01000002.1"/>
</dbReference>
<evidence type="ECO:0000256" key="1">
    <source>
        <dbReference type="SAM" id="Phobius"/>
    </source>
</evidence>
<proteinExistence type="predicted"/>
<keyword evidence="1" id="KW-0812">Transmembrane</keyword>
<dbReference type="Proteomes" id="UP000437131">
    <property type="component" value="Unassembled WGS sequence"/>
</dbReference>
<organism evidence="2 3">
    <name type="scientific">Cyanobacterium aponinum 0216</name>
    <dbReference type="NCBI Taxonomy" id="2676140"/>
    <lineage>
        <taxon>Bacteria</taxon>
        <taxon>Bacillati</taxon>
        <taxon>Cyanobacteriota</taxon>
        <taxon>Cyanophyceae</taxon>
        <taxon>Oscillatoriophycideae</taxon>
        <taxon>Chroococcales</taxon>
        <taxon>Geminocystaceae</taxon>
        <taxon>Cyanobacterium</taxon>
    </lineage>
</organism>
<accession>A0A844GS62</accession>
<feature type="transmembrane region" description="Helical" evidence="1">
    <location>
        <begin position="30"/>
        <end position="51"/>
    </location>
</feature>
<name>A0A844GS62_9CHRO</name>
<gene>
    <name evidence="2" type="ORF">GGC33_02285</name>
</gene>
<evidence type="ECO:0000313" key="2">
    <source>
        <dbReference type="EMBL" id="MTF37759.1"/>
    </source>
</evidence>
<dbReference type="AlphaFoldDB" id="A0A844GS62"/>
<sequence length="121" mass="13479">MNIWLSLLLSLLLTSLVSFALPIVLFTVVLAILGVMGHLPLISPFINYAYAQIWHFLATFGEGSGIFGILIIAVTCAIAGLLFESLNFYRYRLLINKPLKPLWQKPKTAEIISKIICSNDK</sequence>
<reference evidence="2 3" key="1">
    <citation type="submission" date="2019-11" db="EMBL/GenBank/DDBJ databases">
        <title>Isolation of a new High Light Tolerant Cyanobacteria.</title>
        <authorList>
            <person name="Dobson Z."/>
            <person name="Vaughn N."/>
            <person name="Vaughn M."/>
            <person name="Fromme P."/>
            <person name="Mazor Y."/>
        </authorList>
    </citation>
    <scope>NUCLEOTIDE SEQUENCE [LARGE SCALE GENOMIC DNA]</scope>
    <source>
        <strain evidence="2 3">0216</strain>
    </source>
</reference>
<dbReference type="EMBL" id="WMIA01000002">
    <property type="protein sequence ID" value="MTF37759.1"/>
    <property type="molecule type" value="Genomic_DNA"/>
</dbReference>
<feature type="transmembrane region" description="Helical" evidence="1">
    <location>
        <begin position="63"/>
        <end position="83"/>
    </location>
</feature>
<keyword evidence="1" id="KW-1133">Transmembrane helix</keyword>
<keyword evidence="1" id="KW-0472">Membrane</keyword>
<protein>
    <submittedName>
        <fullName evidence="2">Uncharacterized protein</fullName>
    </submittedName>
</protein>